<evidence type="ECO:0000256" key="1">
    <source>
        <dbReference type="ARBA" id="ARBA00004123"/>
    </source>
</evidence>
<feature type="compositionally biased region" description="Basic and acidic residues" evidence="6">
    <location>
        <begin position="137"/>
        <end position="155"/>
    </location>
</feature>
<dbReference type="GO" id="GO:0008270">
    <property type="term" value="F:zinc ion binding"/>
    <property type="evidence" value="ECO:0007669"/>
    <property type="project" value="InterPro"/>
</dbReference>
<dbReference type="GO" id="GO:0006351">
    <property type="term" value="P:DNA-templated transcription"/>
    <property type="evidence" value="ECO:0007669"/>
    <property type="project" value="InterPro"/>
</dbReference>
<feature type="region of interest" description="Disordered" evidence="6">
    <location>
        <begin position="1324"/>
        <end position="1394"/>
    </location>
</feature>
<dbReference type="SUPFAM" id="SSF57701">
    <property type="entry name" value="Zn2/Cys6 DNA-binding domain"/>
    <property type="match status" value="1"/>
</dbReference>
<comment type="caution">
    <text evidence="8">The sequence shown here is derived from an EMBL/GenBank/DDBJ whole genome shotgun (WGS) entry which is preliminary data.</text>
</comment>
<dbReference type="GO" id="GO:0005634">
    <property type="term" value="C:nucleus"/>
    <property type="evidence" value="ECO:0007669"/>
    <property type="project" value="UniProtKB-SubCell"/>
</dbReference>
<feature type="compositionally biased region" description="Polar residues" evidence="6">
    <location>
        <begin position="791"/>
        <end position="802"/>
    </location>
</feature>
<dbReference type="CDD" id="cd12148">
    <property type="entry name" value="fungal_TF_MHR"/>
    <property type="match status" value="1"/>
</dbReference>
<dbReference type="SMART" id="SM00906">
    <property type="entry name" value="Fungal_trans"/>
    <property type="match status" value="1"/>
</dbReference>
<feature type="compositionally biased region" description="Low complexity" evidence="6">
    <location>
        <begin position="611"/>
        <end position="625"/>
    </location>
</feature>
<feature type="compositionally biased region" description="Low complexity" evidence="6">
    <location>
        <begin position="233"/>
        <end position="253"/>
    </location>
</feature>
<dbReference type="SMART" id="SM00066">
    <property type="entry name" value="GAL4"/>
    <property type="match status" value="1"/>
</dbReference>
<evidence type="ECO:0000256" key="6">
    <source>
        <dbReference type="SAM" id="MobiDB-lite"/>
    </source>
</evidence>
<organism evidence="8 9">
    <name type="scientific">Coemansia spiralis</name>
    <dbReference type="NCBI Taxonomy" id="417178"/>
    <lineage>
        <taxon>Eukaryota</taxon>
        <taxon>Fungi</taxon>
        <taxon>Fungi incertae sedis</taxon>
        <taxon>Zoopagomycota</taxon>
        <taxon>Kickxellomycotina</taxon>
        <taxon>Kickxellomycetes</taxon>
        <taxon>Kickxellales</taxon>
        <taxon>Kickxellaceae</taxon>
        <taxon>Coemansia</taxon>
    </lineage>
</organism>
<keyword evidence="3" id="KW-0805">Transcription regulation</keyword>
<dbReference type="Gene3D" id="4.10.240.10">
    <property type="entry name" value="Zn(2)-C6 fungal-type DNA-binding domain"/>
    <property type="match status" value="1"/>
</dbReference>
<dbReference type="GO" id="GO:0000981">
    <property type="term" value="F:DNA-binding transcription factor activity, RNA polymerase II-specific"/>
    <property type="evidence" value="ECO:0007669"/>
    <property type="project" value="InterPro"/>
</dbReference>
<dbReference type="InterPro" id="IPR050815">
    <property type="entry name" value="TF_fung"/>
</dbReference>
<evidence type="ECO:0000256" key="4">
    <source>
        <dbReference type="ARBA" id="ARBA00023163"/>
    </source>
</evidence>
<keyword evidence="2" id="KW-0479">Metal-binding</keyword>
<protein>
    <recommendedName>
        <fullName evidence="7">Zn(2)-C6 fungal-type domain-containing protein</fullName>
    </recommendedName>
</protein>
<feature type="region of interest" description="Disordered" evidence="6">
    <location>
        <begin position="762"/>
        <end position="802"/>
    </location>
</feature>
<feature type="region of interest" description="Disordered" evidence="6">
    <location>
        <begin position="1"/>
        <end position="103"/>
    </location>
</feature>
<proteinExistence type="predicted"/>
<dbReference type="InterPro" id="IPR007219">
    <property type="entry name" value="XnlR_reg_dom"/>
</dbReference>
<feature type="compositionally biased region" description="Basic and acidic residues" evidence="6">
    <location>
        <begin position="1"/>
        <end position="11"/>
    </location>
</feature>
<dbReference type="PROSITE" id="PS00463">
    <property type="entry name" value="ZN2_CY6_FUNGAL_1"/>
    <property type="match status" value="1"/>
</dbReference>
<name>A0A9W8GCC3_9FUNG</name>
<evidence type="ECO:0000259" key="7">
    <source>
        <dbReference type="PROSITE" id="PS50048"/>
    </source>
</evidence>
<dbReference type="Pfam" id="PF00172">
    <property type="entry name" value="Zn_clus"/>
    <property type="match status" value="1"/>
</dbReference>
<feature type="compositionally biased region" description="Low complexity" evidence="6">
    <location>
        <begin position="1628"/>
        <end position="1638"/>
    </location>
</feature>
<feature type="compositionally biased region" description="Polar residues" evidence="6">
    <location>
        <begin position="1332"/>
        <end position="1342"/>
    </location>
</feature>
<reference evidence="8" key="1">
    <citation type="submission" date="2022-07" db="EMBL/GenBank/DDBJ databases">
        <title>Phylogenomic reconstructions and comparative analyses of Kickxellomycotina fungi.</title>
        <authorList>
            <person name="Reynolds N.K."/>
            <person name="Stajich J.E."/>
            <person name="Barry K."/>
            <person name="Grigoriev I.V."/>
            <person name="Crous P."/>
            <person name="Smith M.E."/>
        </authorList>
    </citation>
    <scope>NUCLEOTIDE SEQUENCE</scope>
    <source>
        <strain evidence="8">NRRL 3115</strain>
    </source>
</reference>
<feature type="region of interest" description="Disordered" evidence="6">
    <location>
        <begin position="517"/>
        <end position="538"/>
    </location>
</feature>
<feature type="domain" description="Zn(2)-C6 fungal-type" evidence="7">
    <location>
        <begin position="366"/>
        <end position="396"/>
    </location>
</feature>
<dbReference type="InterPro" id="IPR036864">
    <property type="entry name" value="Zn2-C6_fun-type_DNA-bd_sf"/>
</dbReference>
<feature type="region of interest" description="Disordered" evidence="6">
    <location>
        <begin position="190"/>
        <end position="264"/>
    </location>
</feature>
<dbReference type="OrthoDB" id="39175at2759"/>
<feature type="region of interest" description="Disordered" evidence="6">
    <location>
        <begin position="964"/>
        <end position="1016"/>
    </location>
</feature>
<dbReference type="PANTHER" id="PTHR47338">
    <property type="entry name" value="ZN(II)2CYS6 TRANSCRIPTION FACTOR (EUROFUNG)-RELATED"/>
    <property type="match status" value="1"/>
</dbReference>
<evidence type="ECO:0000256" key="5">
    <source>
        <dbReference type="ARBA" id="ARBA00023242"/>
    </source>
</evidence>
<feature type="region of interest" description="Disordered" evidence="6">
    <location>
        <begin position="281"/>
        <end position="306"/>
    </location>
</feature>
<feature type="region of interest" description="Disordered" evidence="6">
    <location>
        <begin position="443"/>
        <end position="500"/>
    </location>
</feature>
<feature type="region of interest" description="Disordered" evidence="6">
    <location>
        <begin position="597"/>
        <end position="627"/>
    </location>
</feature>
<feature type="compositionally biased region" description="Polar residues" evidence="6">
    <location>
        <begin position="988"/>
        <end position="1008"/>
    </location>
</feature>
<feature type="compositionally biased region" description="Pro residues" evidence="6">
    <location>
        <begin position="1593"/>
        <end position="1610"/>
    </location>
</feature>
<dbReference type="GO" id="GO:0003677">
    <property type="term" value="F:DNA binding"/>
    <property type="evidence" value="ECO:0007669"/>
    <property type="project" value="InterPro"/>
</dbReference>
<feature type="compositionally biased region" description="Low complexity" evidence="6">
    <location>
        <begin position="208"/>
        <end position="224"/>
    </location>
</feature>
<comment type="subcellular location">
    <subcellularLocation>
        <location evidence="1">Nucleus</location>
    </subcellularLocation>
</comment>
<keyword evidence="5" id="KW-0539">Nucleus</keyword>
<feature type="region of interest" description="Disordered" evidence="6">
    <location>
        <begin position="1528"/>
        <end position="1646"/>
    </location>
</feature>
<feature type="compositionally biased region" description="Basic residues" evidence="6">
    <location>
        <begin position="598"/>
        <end position="610"/>
    </location>
</feature>
<dbReference type="Proteomes" id="UP001151518">
    <property type="component" value="Unassembled WGS sequence"/>
</dbReference>
<keyword evidence="4" id="KW-0804">Transcription</keyword>
<accession>A0A9W8GCC3</accession>
<feature type="region of interest" description="Disordered" evidence="6">
    <location>
        <begin position="1276"/>
        <end position="1310"/>
    </location>
</feature>
<dbReference type="CDD" id="cd00067">
    <property type="entry name" value="GAL4"/>
    <property type="match status" value="1"/>
</dbReference>
<feature type="region of interest" description="Disordered" evidence="6">
    <location>
        <begin position="118"/>
        <end position="168"/>
    </location>
</feature>
<dbReference type="Pfam" id="PF04082">
    <property type="entry name" value="Fungal_trans"/>
    <property type="match status" value="1"/>
</dbReference>
<evidence type="ECO:0000256" key="2">
    <source>
        <dbReference type="ARBA" id="ARBA00022723"/>
    </source>
</evidence>
<dbReference type="PANTHER" id="PTHR47338:SF5">
    <property type="entry name" value="ZN(II)2CYS6 TRANSCRIPTION FACTOR (EUROFUNG)"/>
    <property type="match status" value="1"/>
</dbReference>
<feature type="compositionally biased region" description="Low complexity" evidence="6">
    <location>
        <begin position="19"/>
        <end position="33"/>
    </location>
</feature>
<sequence length="1646" mass="178328">MTDLPAEERPLTRILPQDTMSSTAAVSSTAAATDPKTDSPQHTQRHYHSHRQQQEQQQHQSHLAAPRLHRQSPSRAYSGRGSGDGADWYAYSHHGYGQNGASPVVTTNVTAAVTPVSEPMVIDSSSIDNSSHNRPASTDRTEGIKRSRGDYEQKLSRSHAYLSSDHKDAVYCPSNSSSALYRPGDRLSGTVSATAVPPKSSVAGAHDSSVSVSPAPSSSAATSSRDMQDSMHNASSMSAASMPPNNMRSSSLSQPPPPLAQLTAPTSAPTVVAHHVKDINTEQRQKQQNSSSPGGNNQNECADSNEDHGFDAEFAQEAEEVEAESANSDPSSPKHNKIQSQSKGQGGSNSKGSNSHQSQKRRLNQACLLCRRKKIRCDSSHPSCSNCQRRGIQCIYPEVRKRGRPPRMYTFADFALPGQPLPPELQGIANVHASAMLPVVERGGDQQSQAMGAPDSGGSGSMQHGWRSGAPGVSGGYGHGPSPTGGDISGTSTPAYAHSDYDHPSLLPSLTAALGRSSGHVPSAYPHSLSRGAPDPMMHPPPPLAVDQAVLDLFEYVIPNFPIVHRQTLVQHIRDRSMTLPLWLAIHAVSARFEAHHGGKSSFHHHHHHNAGASHGSSHRYGSSRPGASYAEKAHTILVNRFGQRHSRPVSARNERSRMAVSRDSTYDFDDVDKDMSRREVIELLQSLVLLSIYYSGNWELELAVETHAAAVRISQRMGVHLIDDPSKLQEANGIFNSCAALNQRKRAQSIGSLSANAASSATRWNSSRPPAPGPLPGGPNGVEMYDPGHSHTSGNTPENTNMAPADLRKNWIEFETLRRLWWAMFIMDRMYYLCAGSPRMIAISSFRVRLPCSDLEWDLMHTQQTTTSPTSATAKDSSQLSGLMVRTFREAVMHTSLSEQAANEIAATPSTDPDIYRYFAALAGLVDSVVDLGDDIRALASPSMLEGTEILAQLRAEKRSADYSSDAGTYSLEPGSRTAHARHGNTMHGSGRSSSTAETRQPSTATWLGSRKARSQFSRTSRSGWFSSSASSAWPPDWRSRMRVLQERTAALETQLTEWYSSTPIAQYARKPYLYSQLPLQDRITYFHQQIVYYGSVIQLQSMVLMAQGLLLPDTVDDSSAVLGLSSIGSPQHSSSFGLSTLTDMLWRSLMSLDIGTDDQARRPTGDVLGEAGYTPRRRQFGTLSGWSGRRSYRAGMDGMQGDSGFGSHGDNIDDGDDTPFVPLDEGGNSPEVVREELQRMVQAAWRRCTEAAIAMSTAVKRATEVRRVASANPNVSYYDPTFRPQVLPPYRGDVVSGDRGSPSYVENRSPFAAASSRYEPVTAAGEMRASPQQPLSSSNMAVHGFSDGQRLPPIDRRESGPSSNSAYPQQPRMPLSNSPSAPSSGRLVDSAAGPGQVIDDATLFMRFNMFTCFAAYTGAFIHIQNLRLTPRWEDAVQCYNEAAAKANDMRTSGNTGMVAGAGDGRDLGILPPPLPPQLPVPPCTPEQAREGVRPLVKMLEGMVPYWRVSGHIAKLRSMWREIEGSELPSAPLSSPPMRAPTHVHAPAAPAGGGGLMSGPATAPSRPMPMTALEHGQWGQKQGPKVQQPAPQHLPPPSQQQQLLPPPPQAQQISHMAHSRRLSGAATHQTTPHHQQQMSMFPPRP</sequence>
<dbReference type="PROSITE" id="PS50048">
    <property type="entry name" value="ZN2_CY6_FUNGAL_2"/>
    <property type="match status" value="1"/>
</dbReference>
<evidence type="ECO:0000256" key="3">
    <source>
        <dbReference type="ARBA" id="ARBA00023015"/>
    </source>
</evidence>
<evidence type="ECO:0000313" key="9">
    <source>
        <dbReference type="Proteomes" id="UP001151518"/>
    </source>
</evidence>
<feature type="compositionally biased region" description="Low complexity" evidence="6">
    <location>
        <begin position="118"/>
        <end position="133"/>
    </location>
</feature>
<dbReference type="EMBL" id="JANBTW010000003">
    <property type="protein sequence ID" value="KAJ2680806.1"/>
    <property type="molecule type" value="Genomic_DNA"/>
</dbReference>
<dbReference type="InterPro" id="IPR001138">
    <property type="entry name" value="Zn2Cys6_DnaBD"/>
</dbReference>
<gene>
    <name evidence="8" type="ORF">GGI25_000442</name>
</gene>
<feature type="region of interest" description="Disordered" evidence="6">
    <location>
        <begin position="318"/>
        <end position="360"/>
    </location>
</feature>
<feature type="compositionally biased region" description="Low complexity" evidence="6">
    <location>
        <begin position="286"/>
        <end position="299"/>
    </location>
</feature>
<evidence type="ECO:0000313" key="8">
    <source>
        <dbReference type="EMBL" id="KAJ2680806.1"/>
    </source>
</evidence>